<sequence length="237" mass="25030">MAQTCPRHALAWISPPAWAALRQEAPDAVARECLDWWAAQRLPLVVTRQAPGDARLALGLAAPERWGRRKLAVRCALDDVVAQGDFPAAAAAGPLLAPALQPAWRRLCGDLQALGCTARVHGSHGWQLLSGLPHLREGSDLDLLLPVASGAQADAVTGLLQGWAWDGPRLDGELLLPGGAGVAWREWQALCEGRVAAVLAKRLEGVALESRAMALGGGRPEAAELADRTSALQEGLE</sequence>
<dbReference type="InterPro" id="IPR048903">
    <property type="entry name" value="MdcG_N"/>
</dbReference>
<reference evidence="5 6" key="1">
    <citation type="submission" date="2020-10" db="EMBL/GenBank/DDBJ databases">
        <title>Draft genome of Ramlibacter aquaticus LMG 30558.</title>
        <authorList>
            <person name="Props R."/>
        </authorList>
    </citation>
    <scope>NUCLEOTIDE SEQUENCE [LARGE SCALE GENOMIC DNA]</scope>
    <source>
        <strain evidence="5 6">LMG 30558</strain>
    </source>
</reference>
<feature type="domain" description="Phosphoribosyl-dephospho-CoA transferase MdcG C-terminal" evidence="3">
    <location>
        <begin position="95"/>
        <end position="211"/>
    </location>
</feature>
<feature type="domain" description="Phosphoribosyl-dephospho-CoA transferase MdcG N-terminal" evidence="4">
    <location>
        <begin position="7"/>
        <end position="82"/>
    </location>
</feature>
<proteinExistence type="predicted"/>
<dbReference type="InterPro" id="IPR017557">
    <property type="entry name" value="Holo-ACP_synthase"/>
</dbReference>
<protein>
    <submittedName>
        <fullName evidence="5">Malonate decarboxylase holo-[acyl-carrier-protein] synthase</fullName>
    </submittedName>
</protein>
<comment type="caution">
    <text evidence="5">The sequence shown here is derived from an EMBL/GenBank/DDBJ whole genome shotgun (WGS) entry which is preliminary data.</text>
</comment>
<evidence type="ECO:0000259" key="4">
    <source>
        <dbReference type="Pfam" id="PF20866"/>
    </source>
</evidence>
<evidence type="ECO:0000256" key="1">
    <source>
        <dbReference type="ARBA" id="ARBA00022679"/>
    </source>
</evidence>
<organism evidence="5 6">
    <name type="scientific">Ramlibacter aquaticus</name>
    <dbReference type="NCBI Taxonomy" id="2780094"/>
    <lineage>
        <taxon>Bacteria</taxon>
        <taxon>Pseudomonadati</taxon>
        <taxon>Pseudomonadota</taxon>
        <taxon>Betaproteobacteria</taxon>
        <taxon>Burkholderiales</taxon>
        <taxon>Comamonadaceae</taxon>
        <taxon>Ramlibacter</taxon>
    </lineage>
</organism>
<dbReference type="Pfam" id="PF10620">
    <property type="entry name" value="MdcG"/>
    <property type="match status" value="1"/>
</dbReference>
<evidence type="ECO:0000313" key="6">
    <source>
        <dbReference type="Proteomes" id="UP000715965"/>
    </source>
</evidence>
<keyword evidence="2" id="KW-0548">Nucleotidyltransferase</keyword>
<dbReference type="NCBIfam" id="TIGR03135">
    <property type="entry name" value="malonate_mdcG"/>
    <property type="match status" value="1"/>
</dbReference>
<evidence type="ECO:0000313" key="5">
    <source>
        <dbReference type="EMBL" id="MBE7942049.1"/>
    </source>
</evidence>
<dbReference type="EMBL" id="JADDOJ010000076">
    <property type="protein sequence ID" value="MBE7942049.1"/>
    <property type="molecule type" value="Genomic_DNA"/>
</dbReference>
<dbReference type="InterPro" id="IPR049180">
    <property type="entry name" value="MdcG_C"/>
</dbReference>
<dbReference type="RefSeq" id="WP_193781605.1">
    <property type="nucleotide sequence ID" value="NZ_JADDOJ010000076.1"/>
</dbReference>
<gene>
    <name evidence="5" type="primary">mdcG</name>
    <name evidence="5" type="ORF">IM725_15845</name>
</gene>
<dbReference type="Proteomes" id="UP000715965">
    <property type="component" value="Unassembled WGS sequence"/>
</dbReference>
<accession>A0ABR9SJG6</accession>
<evidence type="ECO:0000259" key="3">
    <source>
        <dbReference type="Pfam" id="PF10620"/>
    </source>
</evidence>
<evidence type="ECO:0000256" key="2">
    <source>
        <dbReference type="ARBA" id="ARBA00022695"/>
    </source>
</evidence>
<dbReference type="Pfam" id="PF20866">
    <property type="entry name" value="MdcG_N"/>
    <property type="match status" value="1"/>
</dbReference>
<name>A0ABR9SJG6_9BURK</name>
<keyword evidence="6" id="KW-1185">Reference proteome</keyword>
<keyword evidence="1" id="KW-0808">Transferase</keyword>